<dbReference type="InterPro" id="IPR020568">
    <property type="entry name" value="Ribosomal_Su5_D2-typ_SF"/>
</dbReference>
<keyword evidence="3 5" id="KW-0687">Ribonucleoprotein</keyword>
<dbReference type="Proteomes" id="UP001144297">
    <property type="component" value="Unassembled WGS sequence"/>
</dbReference>
<comment type="similarity">
    <text evidence="1 5 6">Belongs to the universal ribosomal protein uS9 family.</text>
</comment>
<dbReference type="PANTHER" id="PTHR21569:SF1">
    <property type="entry name" value="SMALL RIBOSOMAL SUBUNIT PROTEIN US9M"/>
    <property type="match status" value="1"/>
</dbReference>
<keyword evidence="9" id="KW-1185">Reference proteome</keyword>
<dbReference type="AlphaFoldDB" id="A0A9W6GFR6"/>
<reference evidence="8" key="1">
    <citation type="submission" date="2022-12" db="EMBL/GenBank/DDBJ databases">
        <title>Reference genome sequencing for broad-spectrum identification of bacterial and archaeal isolates by mass spectrometry.</title>
        <authorList>
            <person name="Sekiguchi Y."/>
            <person name="Tourlousse D.M."/>
        </authorList>
    </citation>
    <scope>NUCLEOTIDE SEQUENCE</scope>
    <source>
        <strain evidence="8">TSL-P1</strain>
    </source>
</reference>
<evidence type="ECO:0000256" key="7">
    <source>
        <dbReference type="SAM" id="MobiDB-lite"/>
    </source>
</evidence>
<comment type="caution">
    <text evidence="8">The sequence shown here is derived from an EMBL/GenBank/DDBJ whole genome shotgun (WGS) entry which is preliminary data.</text>
</comment>
<gene>
    <name evidence="8" type="primary">rplI1</name>
    <name evidence="5" type="synonym">rpsI</name>
    <name evidence="8" type="ORF">TISLANDTSLP1_07240</name>
</gene>
<feature type="region of interest" description="Disordered" evidence="7">
    <location>
        <begin position="97"/>
        <end position="128"/>
    </location>
</feature>
<keyword evidence="2 5" id="KW-0689">Ribosomal protein</keyword>
<feature type="compositionally biased region" description="Basic residues" evidence="7">
    <location>
        <begin position="114"/>
        <end position="128"/>
    </location>
</feature>
<dbReference type="NCBIfam" id="NF001099">
    <property type="entry name" value="PRK00132.1"/>
    <property type="match status" value="1"/>
</dbReference>
<dbReference type="Gene3D" id="3.30.230.10">
    <property type="match status" value="1"/>
</dbReference>
<organism evidence="8 9">
    <name type="scientific">Thermodesulfovibrio yellowstonii</name>
    <dbReference type="NCBI Taxonomy" id="28262"/>
    <lineage>
        <taxon>Bacteria</taxon>
        <taxon>Pseudomonadati</taxon>
        <taxon>Nitrospirota</taxon>
        <taxon>Thermodesulfovibrionia</taxon>
        <taxon>Thermodesulfovibrionales</taxon>
        <taxon>Thermodesulfovibrionaceae</taxon>
        <taxon>Thermodesulfovibrio</taxon>
    </lineage>
</organism>
<dbReference type="PANTHER" id="PTHR21569">
    <property type="entry name" value="RIBOSOMAL PROTEIN S9"/>
    <property type="match status" value="1"/>
</dbReference>
<dbReference type="GO" id="GO:0003723">
    <property type="term" value="F:RNA binding"/>
    <property type="evidence" value="ECO:0007669"/>
    <property type="project" value="TreeGrafter"/>
</dbReference>
<evidence type="ECO:0000313" key="9">
    <source>
        <dbReference type="Proteomes" id="UP001144297"/>
    </source>
</evidence>
<dbReference type="PROSITE" id="PS00360">
    <property type="entry name" value="RIBOSOMAL_S9"/>
    <property type="match status" value="1"/>
</dbReference>
<dbReference type="Pfam" id="PF00380">
    <property type="entry name" value="Ribosomal_S9"/>
    <property type="match status" value="1"/>
</dbReference>
<dbReference type="HAMAP" id="MF_00532_B">
    <property type="entry name" value="Ribosomal_uS9_B"/>
    <property type="match status" value="1"/>
</dbReference>
<evidence type="ECO:0000256" key="3">
    <source>
        <dbReference type="ARBA" id="ARBA00023274"/>
    </source>
</evidence>
<dbReference type="GO" id="GO:0006412">
    <property type="term" value="P:translation"/>
    <property type="evidence" value="ECO:0007669"/>
    <property type="project" value="UniProtKB-UniRule"/>
</dbReference>
<dbReference type="FunFam" id="3.30.230.10:FF:000001">
    <property type="entry name" value="30S ribosomal protein S9"/>
    <property type="match status" value="1"/>
</dbReference>
<dbReference type="SUPFAM" id="SSF54211">
    <property type="entry name" value="Ribosomal protein S5 domain 2-like"/>
    <property type="match status" value="1"/>
</dbReference>
<dbReference type="InterPro" id="IPR023035">
    <property type="entry name" value="Ribosomal_uS9_bac/plastid"/>
</dbReference>
<evidence type="ECO:0000313" key="8">
    <source>
        <dbReference type="EMBL" id="GLI53031.1"/>
    </source>
</evidence>
<evidence type="ECO:0000256" key="5">
    <source>
        <dbReference type="HAMAP-Rule" id="MF_00532"/>
    </source>
</evidence>
<evidence type="ECO:0000256" key="2">
    <source>
        <dbReference type="ARBA" id="ARBA00022980"/>
    </source>
</evidence>
<dbReference type="GO" id="GO:0022627">
    <property type="term" value="C:cytosolic small ribosomal subunit"/>
    <property type="evidence" value="ECO:0007669"/>
    <property type="project" value="TreeGrafter"/>
</dbReference>
<evidence type="ECO:0000256" key="6">
    <source>
        <dbReference type="RuleBase" id="RU003815"/>
    </source>
</evidence>
<evidence type="ECO:0000256" key="1">
    <source>
        <dbReference type="ARBA" id="ARBA00005251"/>
    </source>
</evidence>
<protein>
    <recommendedName>
        <fullName evidence="4 5">Small ribosomal subunit protein uS9</fullName>
    </recommendedName>
</protein>
<dbReference type="InterPro" id="IPR000754">
    <property type="entry name" value="Ribosomal_uS9"/>
</dbReference>
<evidence type="ECO:0000256" key="4">
    <source>
        <dbReference type="ARBA" id="ARBA00035259"/>
    </source>
</evidence>
<accession>A0A9W6GFR6</accession>
<name>A0A9W6GFR6_9BACT</name>
<dbReference type="GO" id="GO:0003735">
    <property type="term" value="F:structural constituent of ribosome"/>
    <property type="evidence" value="ECO:0007669"/>
    <property type="project" value="InterPro"/>
</dbReference>
<dbReference type="InterPro" id="IPR014721">
    <property type="entry name" value="Ribsml_uS5_D2-typ_fold_subgr"/>
</dbReference>
<dbReference type="InterPro" id="IPR020574">
    <property type="entry name" value="Ribosomal_uS9_CS"/>
</dbReference>
<proteinExistence type="inferred from homology"/>
<dbReference type="EMBL" id="BSDX01000001">
    <property type="protein sequence ID" value="GLI53031.1"/>
    <property type="molecule type" value="Genomic_DNA"/>
</dbReference>
<feature type="compositionally biased region" description="Basic and acidic residues" evidence="7">
    <location>
        <begin position="97"/>
        <end position="113"/>
    </location>
</feature>
<sequence>MSENLATGRRKRSVARVILLPGSGKITVNNKPIEEYFSRETLRMLLYQPFHVAGVTGKYDVVVNVSGGGLSGQAGAIRHGIARALVNLNPDLKPKLKKEGLLTRDPREVERKKYGQPKARKRFQFSKR</sequence>